<accession>A0A931GT13</accession>
<protein>
    <submittedName>
        <fullName evidence="1">Uncharacterized protein</fullName>
    </submittedName>
</protein>
<proteinExistence type="predicted"/>
<comment type="caution">
    <text evidence="1">The sequence shown here is derived from an EMBL/GenBank/DDBJ whole genome shotgun (WGS) entry which is preliminary data.</text>
</comment>
<sequence>MENHGITKVTSSNNEWMQSDSVFVVVVETLDGEKLYGGVRIHVSSSTSGPLPIQTATGKLDPKIHDVVQNYAQYGAGELCGLWNSKEVAGYGIGSIFPIRAATSITNQIGLRSLFFLCSPATLRFNEWIGSRVIAEVGNNGSFYYPKLDLIATAVVLEDSLNLPGAQPREKSKIKLLRENPNLVGQEKSPFKNLLLDVHYNLQLGNANPLEFVQHKHAEAEEKVYTAI</sequence>
<dbReference type="Proteomes" id="UP000628448">
    <property type="component" value="Unassembled WGS sequence"/>
</dbReference>
<organism evidence="1 2">
    <name type="scientific">Panacibacter microcysteis</name>
    <dbReference type="NCBI Taxonomy" id="2793269"/>
    <lineage>
        <taxon>Bacteria</taxon>
        <taxon>Pseudomonadati</taxon>
        <taxon>Bacteroidota</taxon>
        <taxon>Chitinophagia</taxon>
        <taxon>Chitinophagales</taxon>
        <taxon>Chitinophagaceae</taxon>
        <taxon>Panacibacter</taxon>
    </lineage>
</organism>
<dbReference type="EMBL" id="JADWYR010000001">
    <property type="protein sequence ID" value="MBG9375041.1"/>
    <property type="molecule type" value="Genomic_DNA"/>
</dbReference>
<reference evidence="1" key="1">
    <citation type="submission" date="2020-11" db="EMBL/GenBank/DDBJ databases">
        <title>Bacterial whole genome sequence for Panacibacter sp. DH6.</title>
        <authorList>
            <person name="Le V."/>
            <person name="Ko S."/>
            <person name="Ahn C.-Y."/>
            <person name="Oh H.-M."/>
        </authorList>
    </citation>
    <scope>NUCLEOTIDE SEQUENCE</scope>
    <source>
        <strain evidence="1">DH6</strain>
    </source>
</reference>
<gene>
    <name evidence="1" type="ORF">I5907_02290</name>
</gene>
<name>A0A931GT13_9BACT</name>
<dbReference type="RefSeq" id="WP_196989121.1">
    <property type="nucleotide sequence ID" value="NZ_JADWYR010000001.1"/>
</dbReference>
<keyword evidence="2" id="KW-1185">Reference proteome</keyword>
<dbReference type="AlphaFoldDB" id="A0A931GT13"/>
<evidence type="ECO:0000313" key="1">
    <source>
        <dbReference type="EMBL" id="MBG9375041.1"/>
    </source>
</evidence>
<evidence type="ECO:0000313" key="2">
    <source>
        <dbReference type="Proteomes" id="UP000628448"/>
    </source>
</evidence>